<evidence type="ECO:0000259" key="1">
    <source>
        <dbReference type="PROSITE" id="PS51833"/>
    </source>
</evidence>
<dbReference type="PROSITE" id="PS51833">
    <property type="entry name" value="HDOD"/>
    <property type="match status" value="1"/>
</dbReference>
<organism evidence="2 3">
    <name type="scientific">Metapseudomonas boanensis</name>
    <dbReference type="NCBI Taxonomy" id="2822138"/>
    <lineage>
        <taxon>Bacteria</taxon>
        <taxon>Pseudomonadati</taxon>
        <taxon>Pseudomonadota</taxon>
        <taxon>Gammaproteobacteria</taxon>
        <taxon>Pseudomonadales</taxon>
        <taxon>Pseudomonadaceae</taxon>
        <taxon>Metapseudomonas</taxon>
    </lineage>
</organism>
<name>A0ABS5XCZ4_9GAMM</name>
<dbReference type="Proteomes" id="UP001519667">
    <property type="component" value="Unassembled WGS sequence"/>
</dbReference>
<dbReference type="SUPFAM" id="SSF109604">
    <property type="entry name" value="HD-domain/PDEase-like"/>
    <property type="match status" value="1"/>
</dbReference>
<keyword evidence="3" id="KW-1185">Reference proteome</keyword>
<protein>
    <submittedName>
        <fullName evidence="2">HDOD domain-containing protein</fullName>
    </submittedName>
</protein>
<dbReference type="InterPro" id="IPR013976">
    <property type="entry name" value="HDOD"/>
</dbReference>
<dbReference type="Pfam" id="PF08668">
    <property type="entry name" value="HDOD"/>
    <property type="match status" value="1"/>
</dbReference>
<comment type="caution">
    <text evidence="2">The sequence shown here is derived from an EMBL/GenBank/DDBJ whole genome shotgun (WGS) entry which is preliminary data.</text>
</comment>
<dbReference type="RefSeq" id="WP_215371522.1">
    <property type="nucleotide sequence ID" value="NZ_JAGTIS010000002.1"/>
</dbReference>
<gene>
    <name evidence="2" type="ORF">J7302_05420</name>
</gene>
<dbReference type="EMBL" id="JAGTIS010000002">
    <property type="protein sequence ID" value="MBT8765568.1"/>
    <property type="molecule type" value="Genomic_DNA"/>
</dbReference>
<dbReference type="Gene3D" id="1.10.3210.10">
    <property type="entry name" value="Hypothetical protein af1432"/>
    <property type="match status" value="1"/>
</dbReference>
<feature type="domain" description="HDOD" evidence="1">
    <location>
        <begin position="23"/>
        <end position="214"/>
    </location>
</feature>
<reference evidence="2 3" key="1">
    <citation type="submission" date="2021-04" db="EMBL/GenBank/DDBJ databases">
        <title>Pseudomonas boanensis sp. nov., a bacterium isolated from river water used for household purposes in Boane District, Mozambique.</title>
        <authorList>
            <person name="Nicklasson M."/>
            <person name="Martin-Rodriguez A.J."/>
            <person name="Thorell K."/>
            <person name="Neves L."/>
            <person name="Mussagy A."/>
            <person name="Rydberg H.A."/>
            <person name="Hernroth B."/>
            <person name="Svensson-Stadler L."/>
            <person name="Sjoling A."/>
        </authorList>
    </citation>
    <scope>NUCLEOTIDE SEQUENCE [LARGE SCALE GENOMIC DNA]</scope>
    <source>
        <strain evidence="2 3">DB1</strain>
    </source>
</reference>
<accession>A0ABS5XCZ4</accession>
<sequence>MSTAKPMPRSLESWIKHLDGVRLPVPATCHERVRRALGDSRRSLRDIAELTQDSPALALSLLREANSSSNMLASPAESLEVALTRVGLKRAETLLNRLPAVHESDIPQGLRQLQLIGQHAAQQASGLFAARLARLWQEIHWNSLLFLSPLWPLLASQPQLFESWEQRVLGKGEPARKVELELLGVPLLTLCQAVAEHWRLPEWIVQGYRLLNSDRRMLVRALHVARDNEHPLHQQQLLDADPALRRWLTQPSNTILLANGLALSAHDGWNCGHSLRWQRLTGLFLHLPLAELQQQVHQHSVSSAHQHARNDLWHPALALLWPWSRRRLQTEPAAAPAPSSQAMENWRKHCAELLREPSPYANVVQLAACARDALQGCGMRRTLLLLADRNHSRLLAQQSAGLPAEANRLQLDPSQSQVLRRLLTQPAQLRLGPDNFAQFSPLLPGQIKELFPGHHLLLRSIAINGRTVMLVIADQDGAPFSDLSLRAFTKTAQCIERALGNFANRGR</sequence>
<evidence type="ECO:0000313" key="2">
    <source>
        <dbReference type="EMBL" id="MBT8765568.1"/>
    </source>
</evidence>
<evidence type="ECO:0000313" key="3">
    <source>
        <dbReference type="Proteomes" id="UP001519667"/>
    </source>
</evidence>
<proteinExistence type="predicted"/>